<dbReference type="AlphaFoldDB" id="A0A1J4KQ41"/>
<evidence type="ECO:0000313" key="1">
    <source>
        <dbReference type="EMBL" id="OHT13024.1"/>
    </source>
</evidence>
<keyword evidence="2" id="KW-1185">Reference proteome</keyword>
<evidence type="ECO:0000313" key="2">
    <source>
        <dbReference type="Proteomes" id="UP000179807"/>
    </source>
</evidence>
<reference evidence="1" key="1">
    <citation type="submission" date="2016-10" db="EMBL/GenBank/DDBJ databases">
        <authorList>
            <person name="Benchimol M."/>
            <person name="Almeida L.G."/>
            <person name="Vasconcelos A.T."/>
            <person name="Perreira-Neves A."/>
            <person name="Rosa I.A."/>
            <person name="Tasca T."/>
            <person name="Bogo M.R."/>
            <person name="de Souza W."/>
        </authorList>
    </citation>
    <scope>NUCLEOTIDE SEQUENCE [LARGE SCALE GENOMIC DNA]</scope>
    <source>
        <strain evidence="1">K</strain>
    </source>
</reference>
<organism evidence="1 2">
    <name type="scientific">Tritrichomonas foetus</name>
    <dbReference type="NCBI Taxonomy" id="1144522"/>
    <lineage>
        <taxon>Eukaryota</taxon>
        <taxon>Metamonada</taxon>
        <taxon>Parabasalia</taxon>
        <taxon>Tritrichomonadida</taxon>
        <taxon>Tritrichomonadidae</taxon>
        <taxon>Tritrichomonas</taxon>
    </lineage>
</organism>
<dbReference type="GeneID" id="94825992"/>
<protein>
    <submittedName>
        <fullName evidence="1">Uncharacterized protein</fullName>
    </submittedName>
</protein>
<dbReference type="VEuPathDB" id="TrichDB:TRFO_03434"/>
<gene>
    <name evidence="1" type="ORF">TRFO_03434</name>
</gene>
<dbReference type="RefSeq" id="XP_068366160.1">
    <property type="nucleotide sequence ID" value="XM_068491288.1"/>
</dbReference>
<name>A0A1J4KQ41_9EUKA</name>
<sequence>MKKYIEEISQYSFAYQDGNFIKKRNVVIQKKIARIIQKDDIKSLSIRNLELFSQFVQTPRIILDEFQQFPITQKFIDFPNNFKNISDNLVLFDISFIESIISCLNHLLWSCLFYSFSKEQTNIDVNSKEQFFNIIVWYVYMELSSHLLETLLYLSCLNDYFKIVELLMKQSHLNLNS</sequence>
<dbReference type="EMBL" id="MLAK01000549">
    <property type="protein sequence ID" value="OHT13024.1"/>
    <property type="molecule type" value="Genomic_DNA"/>
</dbReference>
<proteinExistence type="predicted"/>
<dbReference type="Proteomes" id="UP000179807">
    <property type="component" value="Unassembled WGS sequence"/>
</dbReference>
<comment type="caution">
    <text evidence="1">The sequence shown here is derived from an EMBL/GenBank/DDBJ whole genome shotgun (WGS) entry which is preliminary data.</text>
</comment>
<accession>A0A1J4KQ41</accession>